<comment type="function">
    <text evidence="14">Component of chylomicrons, very low-density lipoproteins (VLDL), low-density lipoproteins (LDL), and high-density lipoproteins (HDL) in plasma. Plays an important role in lipoprotein metabolism as an activator of lipoprotein lipase.</text>
</comment>
<evidence type="ECO:0000313" key="16">
    <source>
        <dbReference type="Ensembl" id="ENSUPAP00010027560.1"/>
    </source>
</evidence>
<evidence type="ECO:0000256" key="13">
    <source>
        <dbReference type="ARBA" id="ARBA00031176"/>
    </source>
</evidence>
<evidence type="ECO:0000256" key="12">
    <source>
        <dbReference type="ARBA" id="ARBA00023313"/>
    </source>
</evidence>
<evidence type="ECO:0000256" key="11">
    <source>
        <dbReference type="ARBA" id="ARBA00023098"/>
    </source>
</evidence>
<dbReference type="GO" id="GO:0016004">
    <property type="term" value="F:phospholipase activator activity"/>
    <property type="evidence" value="ECO:0007669"/>
    <property type="project" value="TreeGrafter"/>
</dbReference>
<dbReference type="GO" id="GO:0034364">
    <property type="term" value="C:high-density lipoprotein particle"/>
    <property type="evidence" value="ECO:0007669"/>
    <property type="project" value="UniProtKB-KW"/>
</dbReference>
<dbReference type="InterPro" id="IPR023121">
    <property type="entry name" value="ApoC-II_dom_sf"/>
</dbReference>
<evidence type="ECO:0000256" key="15">
    <source>
        <dbReference type="SAM" id="MobiDB-lite"/>
    </source>
</evidence>
<keyword evidence="4 14" id="KW-0813">Transport</keyword>
<dbReference type="Gene3D" id="1.10.1440.10">
    <property type="entry name" value="Apolipoprotein C-II"/>
    <property type="match status" value="1"/>
</dbReference>
<dbReference type="GO" id="GO:0043274">
    <property type="term" value="F:phospholipase binding"/>
    <property type="evidence" value="ECO:0007669"/>
    <property type="project" value="TreeGrafter"/>
</dbReference>
<dbReference type="GO" id="GO:0006869">
    <property type="term" value="P:lipid transport"/>
    <property type="evidence" value="ECO:0007669"/>
    <property type="project" value="UniProtKB-UniRule"/>
</dbReference>
<dbReference type="GeneTree" id="ENSGT00390000007913"/>
<dbReference type="Pfam" id="PF05355">
    <property type="entry name" value="Apo-CII"/>
    <property type="match status" value="1"/>
</dbReference>
<dbReference type="GO" id="GO:0034361">
    <property type="term" value="C:very-low-density lipoprotein particle"/>
    <property type="evidence" value="ECO:0007669"/>
    <property type="project" value="UniProtKB-UniRule"/>
</dbReference>
<keyword evidence="7 14" id="KW-0427">LDL</keyword>
<evidence type="ECO:0000256" key="14">
    <source>
        <dbReference type="RuleBase" id="RU368054"/>
    </source>
</evidence>
<evidence type="ECO:0000256" key="9">
    <source>
        <dbReference type="ARBA" id="ARBA00022963"/>
    </source>
</evidence>
<accession>A0A8D2KP59</accession>
<comment type="subcellular location">
    <subcellularLocation>
        <location evidence="1 14">Secreted</location>
    </subcellularLocation>
</comment>
<keyword evidence="17" id="KW-1185">Reference proteome</keyword>
<reference evidence="16" key="2">
    <citation type="submission" date="2025-09" db="UniProtKB">
        <authorList>
            <consortium name="Ensembl"/>
        </authorList>
    </citation>
    <scope>IDENTIFICATION</scope>
</reference>
<dbReference type="GO" id="GO:0042627">
    <property type="term" value="C:chylomicron"/>
    <property type="evidence" value="ECO:0007669"/>
    <property type="project" value="UniProtKB-UniRule"/>
</dbReference>
<evidence type="ECO:0000256" key="3">
    <source>
        <dbReference type="ARBA" id="ARBA00013947"/>
    </source>
</evidence>
<dbReference type="AlphaFoldDB" id="A0A8D2KP59"/>
<evidence type="ECO:0000256" key="7">
    <source>
        <dbReference type="ARBA" id="ARBA00022710"/>
    </source>
</evidence>
<protein>
    <recommendedName>
        <fullName evidence="3 14">Apolipoprotein C-II</fullName>
        <shortName evidence="14">Apo-CII</shortName>
        <shortName evidence="14">ApoC-II</shortName>
    </recommendedName>
    <alternativeName>
        <fullName evidence="13 14">Apolipoprotein C2</fullName>
    </alternativeName>
</protein>
<dbReference type="PANTHER" id="PTHR16566:SF0">
    <property type="entry name" value="APOLIPOPROTEIN C-II"/>
    <property type="match status" value="1"/>
</dbReference>
<organism evidence="16 17">
    <name type="scientific">Urocitellus parryii</name>
    <name type="common">Arctic ground squirrel</name>
    <name type="synonym">Spermophilus parryii</name>
    <dbReference type="NCBI Taxonomy" id="9999"/>
    <lineage>
        <taxon>Eukaryota</taxon>
        <taxon>Metazoa</taxon>
        <taxon>Chordata</taxon>
        <taxon>Craniata</taxon>
        <taxon>Vertebrata</taxon>
        <taxon>Euteleostomi</taxon>
        <taxon>Mammalia</taxon>
        <taxon>Eutheria</taxon>
        <taxon>Euarchontoglires</taxon>
        <taxon>Glires</taxon>
        <taxon>Rodentia</taxon>
        <taxon>Sciuromorpha</taxon>
        <taxon>Sciuridae</taxon>
        <taxon>Xerinae</taxon>
        <taxon>Marmotini</taxon>
        <taxon>Urocitellus</taxon>
    </lineage>
</organism>
<keyword evidence="8 14" id="KW-0345">HDL</keyword>
<dbReference type="GO" id="GO:0060697">
    <property type="term" value="P:positive regulation of phospholipid catabolic process"/>
    <property type="evidence" value="ECO:0007669"/>
    <property type="project" value="TreeGrafter"/>
</dbReference>
<evidence type="ECO:0000256" key="4">
    <source>
        <dbReference type="ARBA" id="ARBA00022448"/>
    </source>
</evidence>
<evidence type="ECO:0000256" key="1">
    <source>
        <dbReference type="ARBA" id="ARBA00004613"/>
    </source>
</evidence>
<evidence type="ECO:0000256" key="5">
    <source>
        <dbReference type="ARBA" id="ARBA00022513"/>
    </source>
</evidence>
<dbReference type="InterPro" id="IPR008019">
    <property type="entry name" value="Apo-CII"/>
</dbReference>
<evidence type="ECO:0000313" key="17">
    <source>
        <dbReference type="Proteomes" id="UP000694417"/>
    </source>
</evidence>
<keyword evidence="10 14" id="KW-0445">Lipid transport</keyword>
<gene>
    <name evidence="16" type="primary">Apoc2</name>
</gene>
<evidence type="ECO:0000256" key="10">
    <source>
        <dbReference type="ARBA" id="ARBA00023055"/>
    </source>
</evidence>
<sequence>MSSVLCWAGVFLGSQLDLKEASPGSEWTCLELTGQGWGALWQRLAQHAQGLGSIPSSTHTKPTRRELSKSGQLEQRSKIDPLSCQCDLESSRRNQEHNSRPLPQRGWAPVTSPVTLLLNTPQSSRSLDAMGTRFLLALCLVLLVLSCEIQGLPQDEPASPPLLAQVKESLSSYWGSAKAAAQGLYEKTYLNNMDEKIRDLYSKGSAAMSTYAGIFTDQLLTLLKGE</sequence>
<evidence type="ECO:0000256" key="2">
    <source>
        <dbReference type="ARBA" id="ARBA00007221"/>
    </source>
</evidence>
<keyword evidence="9 14" id="KW-0442">Lipid degradation</keyword>
<keyword evidence="5 14" id="KW-0162">Chylomicron</keyword>
<dbReference type="Ensembl" id="ENSUPAT00010031358.1">
    <property type="protein sequence ID" value="ENSUPAP00010027560.1"/>
    <property type="gene ID" value="ENSUPAG00010021782.1"/>
</dbReference>
<reference evidence="16" key="1">
    <citation type="submission" date="2025-08" db="UniProtKB">
        <authorList>
            <consortium name="Ensembl"/>
        </authorList>
    </citation>
    <scope>IDENTIFICATION</scope>
</reference>
<proteinExistence type="inferred from homology"/>
<name>A0A8D2KP59_UROPR</name>
<dbReference type="GO" id="GO:0034362">
    <property type="term" value="C:low-density lipoprotein particle"/>
    <property type="evidence" value="ECO:0007669"/>
    <property type="project" value="UniProtKB-UniRule"/>
</dbReference>
<comment type="similarity">
    <text evidence="2 14">Belongs to the apolipoprotein C2 family.</text>
</comment>
<dbReference type="Proteomes" id="UP000694417">
    <property type="component" value="Unplaced"/>
</dbReference>
<keyword evidence="12 14" id="KW-0850">VLDL</keyword>
<dbReference type="PANTHER" id="PTHR16566">
    <property type="entry name" value="APOLIPOPROTEIN C-II"/>
    <property type="match status" value="1"/>
</dbReference>
<feature type="region of interest" description="Disordered" evidence="15">
    <location>
        <begin position="52"/>
        <end position="81"/>
    </location>
</feature>
<keyword evidence="11 14" id="KW-0443">Lipid metabolism</keyword>
<evidence type="ECO:0000256" key="6">
    <source>
        <dbReference type="ARBA" id="ARBA00022525"/>
    </source>
</evidence>
<dbReference type="GO" id="GO:0016042">
    <property type="term" value="P:lipid catabolic process"/>
    <property type="evidence" value="ECO:0007669"/>
    <property type="project" value="UniProtKB-UniRule"/>
</dbReference>
<keyword evidence="6 14" id="KW-0964">Secreted</keyword>
<keyword evidence="14" id="KW-0732">Signal</keyword>
<evidence type="ECO:0000256" key="8">
    <source>
        <dbReference type="ARBA" id="ARBA00022850"/>
    </source>
</evidence>